<dbReference type="EMBL" id="CAUYUJ010014958">
    <property type="protein sequence ID" value="CAK0848187.1"/>
    <property type="molecule type" value="Genomic_DNA"/>
</dbReference>
<dbReference type="InterPro" id="IPR037218">
    <property type="entry name" value="PTPA_sf"/>
</dbReference>
<accession>A0ABN9TPY9</accession>
<dbReference type="InterPro" id="IPR004327">
    <property type="entry name" value="Phstyr_phstse_ac"/>
</dbReference>
<keyword evidence="4 7" id="KW-0963">Cytoplasm</keyword>
<keyword evidence="6 7" id="KW-0413">Isomerase</keyword>
<evidence type="ECO:0000313" key="8">
    <source>
        <dbReference type="EMBL" id="CAK0848187.1"/>
    </source>
</evidence>
<dbReference type="InterPro" id="IPR043170">
    <property type="entry name" value="PTPA_C_lid"/>
</dbReference>
<keyword evidence="5 7" id="KW-0697">Rotamase</keyword>
<dbReference type="Pfam" id="PF03095">
    <property type="entry name" value="PTPA"/>
    <property type="match status" value="1"/>
</dbReference>
<comment type="function">
    <text evidence="7">PPIases accelerate the folding of proteins. It catalyzes the cis-trans isomerization of proline imidic peptide bonds in oligopeptides.</text>
</comment>
<keyword evidence="9" id="KW-1185">Reference proteome</keyword>
<evidence type="ECO:0000256" key="3">
    <source>
        <dbReference type="ARBA" id="ARBA00011019"/>
    </source>
</evidence>
<reference evidence="8" key="1">
    <citation type="submission" date="2023-10" db="EMBL/GenBank/DDBJ databases">
        <authorList>
            <person name="Chen Y."/>
            <person name="Shah S."/>
            <person name="Dougan E. K."/>
            <person name="Thang M."/>
            <person name="Chan C."/>
        </authorList>
    </citation>
    <scope>NUCLEOTIDE SEQUENCE [LARGE SCALE GENOMIC DNA]</scope>
</reference>
<evidence type="ECO:0000256" key="7">
    <source>
        <dbReference type="RuleBase" id="RU361210"/>
    </source>
</evidence>
<dbReference type="EC" id="5.2.1.8" evidence="7"/>
<comment type="subcellular location">
    <subcellularLocation>
        <location evidence="2 7">Cytoplasm</location>
    </subcellularLocation>
</comment>
<organism evidence="8 9">
    <name type="scientific">Prorocentrum cordatum</name>
    <dbReference type="NCBI Taxonomy" id="2364126"/>
    <lineage>
        <taxon>Eukaryota</taxon>
        <taxon>Sar</taxon>
        <taxon>Alveolata</taxon>
        <taxon>Dinophyceae</taxon>
        <taxon>Prorocentrales</taxon>
        <taxon>Prorocentraceae</taxon>
        <taxon>Prorocentrum</taxon>
    </lineage>
</organism>
<dbReference type="Gene3D" id="1.20.120.1150">
    <property type="match status" value="1"/>
</dbReference>
<gene>
    <name evidence="8" type="ORF">PCOR1329_LOCUS41198</name>
</gene>
<dbReference type="PANTHER" id="PTHR10012:SF0">
    <property type="entry name" value="SERINE_THREONINE-PROTEIN PHOSPHATASE 2A ACTIVATOR"/>
    <property type="match status" value="1"/>
</dbReference>
<evidence type="ECO:0000256" key="2">
    <source>
        <dbReference type="ARBA" id="ARBA00004496"/>
    </source>
</evidence>
<dbReference type="PANTHER" id="PTHR10012">
    <property type="entry name" value="SERINE/THREONINE-PROTEIN PHOSPHATASE 2A REGULATORY SUBUNIT B"/>
    <property type="match status" value="1"/>
</dbReference>
<evidence type="ECO:0000256" key="1">
    <source>
        <dbReference type="ARBA" id="ARBA00000971"/>
    </source>
</evidence>
<dbReference type="Proteomes" id="UP001189429">
    <property type="component" value="Unassembled WGS sequence"/>
</dbReference>
<proteinExistence type="inferred from homology"/>
<comment type="similarity">
    <text evidence="3 7">Belongs to the PTPA-type PPIase family.</text>
</comment>
<comment type="catalytic activity">
    <reaction evidence="1 7">
        <text>[protein]-peptidylproline (omega=180) = [protein]-peptidylproline (omega=0)</text>
        <dbReference type="Rhea" id="RHEA:16237"/>
        <dbReference type="Rhea" id="RHEA-COMP:10747"/>
        <dbReference type="Rhea" id="RHEA-COMP:10748"/>
        <dbReference type="ChEBI" id="CHEBI:83833"/>
        <dbReference type="ChEBI" id="CHEBI:83834"/>
        <dbReference type="EC" id="5.2.1.8"/>
    </reaction>
</comment>
<evidence type="ECO:0000256" key="4">
    <source>
        <dbReference type="ARBA" id="ARBA00022490"/>
    </source>
</evidence>
<dbReference type="SUPFAM" id="SSF140984">
    <property type="entry name" value="PTPA-like"/>
    <property type="match status" value="1"/>
</dbReference>
<evidence type="ECO:0000313" key="9">
    <source>
        <dbReference type="Proteomes" id="UP001189429"/>
    </source>
</evidence>
<evidence type="ECO:0000256" key="5">
    <source>
        <dbReference type="ARBA" id="ARBA00023110"/>
    </source>
</evidence>
<name>A0ABN9TPY9_9DINO</name>
<protein>
    <recommendedName>
        <fullName evidence="7">Serine/threonine-protein phosphatase 2A activator</fullName>
        <ecNumber evidence="7">5.2.1.8</ecNumber>
    </recommendedName>
    <alternativeName>
        <fullName evidence="7">Phosphotyrosyl phosphatase activator</fullName>
    </alternativeName>
</protein>
<evidence type="ECO:0000256" key="6">
    <source>
        <dbReference type="ARBA" id="ARBA00023235"/>
    </source>
</evidence>
<comment type="caution">
    <text evidence="8">The sequence shown here is derived from an EMBL/GenBank/DDBJ whole genome shotgun (WGS) entry which is preliminary data.</text>
</comment>
<sequence length="145" mass="16547">MVLVVFSEYMRVMRRLQAEYLLEPAGSHGVWGLDDFHALPFLFGSAQLVGLEAEVPTSEVYHEGIVRRYADRFLYVDAIRAVLEAKRGAPFHETSPMLYDITAVPTWQKTHNGLVRMYRAEVLGKFPVIQHFLFGPTLPWPGDEP</sequence>